<comment type="caution">
    <text evidence="1">The sequence shown here is derived from an EMBL/GenBank/DDBJ whole genome shotgun (WGS) entry which is preliminary data.</text>
</comment>
<gene>
    <name evidence="1" type="ORF">V1I91_19365</name>
</gene>
<dbReference type="EMBL" id="JAZDDG010000011">
    <property type="protein sequence ID" value="MEE1978245.1"/>
    <property type="molecule type" value="Genomic_DNA"/>
</dbReference>
<reference evidence="1 2" key="1">
    <citation type="submission" date="2024-01" db="EMBL/GenBank/DDBJ databases">
        <title>Maribacter spp. originated from different algae showed divergent polysaccharides utilization ability.</title>
        <authorList>
            <person name="Wang H."/>
            <person name="Wu Y."/>
        </authorList>
    </citation>
    <scope>NUCLEOTIDE SEQUENCE [LARGE SCALE GENOMIC DNA]</scope>
    <source>
        <strain evidence="1 2">PR1</strain>
    </source>
</reference>
<evidence type="ECO:0000313" key="2">
    <source>
        <dbReference type="Proteomes" id="UP001356308"/>
    </source>
</evidence>
<name>A0ABU7IZ19_9FLAO</name>
<protein>
    <submittedName>
        <fullName evidence="1">Uncharacterized protein</fullName>
    </submittedName>
</protein>
<sequence length="107" mass="12757">MKYQIFFFYDKVVKEYGMPETSSLSQFYLEKHGYKNPIEVENDSLNEYYENISMPELEDFSIVRSSNWYGINKNTEGTSIGLVIRNKTSPQDIFSKKEIWITFIREK</sequence>
<dbReference type="Proteomes" id="UP001356308">
    <property type="component" value="Unassembled WGS sequence"/>
</dbReference>
<proteinExistence type="predicted"/>
<keyword evidence="2" id="KW-1185">Reference proteome</keyword>
<dbReference type="RefSeq" id="WP_272652896.1">
    <property type="nucleotide sequence ID" value="NZ_JAZDDG010000011.1"/>
</dbReference>
<organism evidence="1 2">
    <name type="scientific">Maribacter cobaltidurans</name>
    <dbReference type="NCBI Taxonomy" id="1178778"/>
    <lineage>
        <taxon>Bacteria</taxon>
        <taxon>Pseudomonadati</taxon>
        <taxon>Bacteroidota</taxon>
        <taxon>Flavobacteriia</taxon>
        <taxon>Flavobacteriales</taxon>
        <taxon>Flavobacteriaceae</taxon>
        <taxon>Maribacter</taxon>
    </lineage>
</organism>
<evidence type="ECO:0000313" key="1">
    <source>
        <dbReference type="EMBL" id="MEE1978245.1"/>
    </source>
</evidence>
<accession>A0ABU7IZ19</accession>